<keyword evidence="3" id="KW-1185">Reference proteome</keyword>
<gene>
    <name evidence="2" type="ORF">E2C01_087793</name>
</gene>
<evidence type="ECO:0000256" key="1">
    <source>
        <dbReference type="SAM" id="MobiDB-lite"/>
    </source>
</evidence>
<sequence>MGQKSLGRQSGDGARPATMSGTGVPTSAHYQHKSHTWFHPSELNRLKPRYPVAVAPAPPPPCPCDSNISIGRLQKRMQTAEACGPAKAGAGPFRLFHMRRRPAGRYRSVLVLKVI</sequence>
<name>A0A5B7JCT5_PORTR</name>
<dbReference type="EMBL" id="VSRR010092164">
    <property type="protein sequence ID" value="MPC92689.1"/>
    <property type="molecule type" value="Genomic_DNA"/>
</dbReference>
<evidence type="ECO:0000313" key="2">
    <source>
        <dbReference type="EMBL" id="MPC92689.1"/>
    </source>
</evidence>
<organism evidence="2 3">
    <name type="scientific">Portunus trituberculatus</name>
    <name type="common">Swimming crab</name>
    <name type="synonym">Neptunus trituberculatus</name>
    <dbReference type="NCBI Taxonomy" id="210409"/>
    <lineage>
        <taxon>Eukaryota</taxon>
        <taxon>Metazoa</taxon>
        <taxon>Ecdysozoa</taxon>
        <taxon>Arthropoda</taxon>
        <taxon>Crustacea</taxon>
        <taxon>Multicrustacea</taxon>
        <taxon>Malacostraca</taxon>
        <taxon>Eumalacostraca</taxon>
        <taxon>Eucarida</taxon>
        <taxon>Decapoda</taxon>
        <taxon>Pleocyemata</taxon>
        <taxon>Brachyura</taxon>
        <taxon>Eubrachyura</taxon>
        <taxon>Portunoidea</taxon>
        <taxon>Portunidae</taxon>
        <taxon>Portuninae</taxon>
        <taxon>Portunus</taxon>
    </lineage>
</organism>
<feature type="compositionally biased region" description="Polar residues" evidence="1">
    <location>
        <begin position="19"/>
        <end position="29"/>
    </location>
</feature>
<feature type="region of interest" description="Disordered" evidence="1">
    <location>
        <begin position="1"/>
        <end position="36"/>
    </location>
</feature>
<proteinExistence type="predicted"/>
<reference evidence="2 3" key="1">
    <citation type="submission" date="2019-05" db="EMBL/GenBank/DDBJ databases">
        <title>Another draft genome of Portunus trituberculatus and its Hox gene families provides insights of decapod evolution.</title>
        <authorList>
            <person name="Jeong J.-H."/>
            <person name="Song I."/>
            <person name="Kim S."/>
            <person name="Choi T."/>
            <person name="Kim D."/>
            <person name="Ryu S."/>
            <person name="Kim W."/>
        </authorList>
    </citation>
    <scope>NUCLEOTIDE SEQUENCE [LARGE SCALE GENOMIC DNA]</scope>
    <source>
        <tissue evidence="2">Muscle</tissue>
    </source>
</reference>
<dbReference type="AlphaFoldDB" id="A0A5B7JCT5"/>
<comment type="caution">
    <text evidence="2">The sequence shown here is derived from an EMBL/GenBank/DDBJ whole genome shotgun (WGS) entry which is preliminary data.</text>
</comment>
<protein>
    <submittedName>
        <fullName evidence="2">Uncharacterized protein</fullName>
    </submittedName>
</protein>
<accession>A0A5B7JCT5</accession>
<dbReference type="Proteomes" id="UP000324222">
    <property type="component" value="Unassembled WGS sequence"/>
</dbReference>
<evidence type="ECO:0000313" key="3">
    <source>
        <dbReference type="Proteomes" id="UP000324222"/>
    </source>
</evidence>